<feature type="domain" description="RCK C-terminal" evidence="9">
    <location>
        <begin position="418"/>
        <end position="499"/>
    </location>
</feature>
<reference evidence="10" key="1">
    <citation type="submission" date="2020-10" db="EMBL/GenBank/DDBJ databases">
        <authorList>
            <person name="Gilroy R."/>
        </authorList>
    </citation>
    <scope>NUCLEOTIDE SEQUENCE</scope>
    <source>
        <strain evidence="10">CHK158-818</strain>
    </source>
</reference>
<keyword evidence="7" id="KW-0868">Chloride</keyword>
<feature type="transmembrane region" description="Helical" evidence="8">
    <location>
        <begin position="352"/>
        <end position="378"/>
    </location>
</feature>
<dbReference type="CDD" id="cd01031">
    <property type="entry name" value="EriC"/>
    <property type="match status" value="1"/>
</dbReference>
<dbReference type="SUPFAM" id="SSF81340">
    <property type="entry name" value="Clc chloride channel"/>
    <property type="match status" value="1"/>
</dbReference>
<dbReference type="PROSITE" id="PS51202">
    <property type="entry name" value="RCK_C"/>
    <property type="match status" value="1"/>
</dbReference>
<feature type="transmembrane region" description="Helical" evidence="8">
    <location>
        <begin position="215"/>
        <end position="235"/>
    </location>
</feature>
<keyword evidence="6 8" id="KW-0472">Membrane</keyword>
<feature type="transmembrane region" description="Helical" evidence="8">
    <location>
        <begin position="256"/>
        <end position="275"/>
    </location>
</feature>
<feature type="transmembrane region" description="Helical" evidence="8">
    <location>
        <begin position="46"/>
        <end position="66"/>
    </location>
</feature>
<feature type="transmembrane region" description="Helical" evidence="8">
    <location>
        <begin position="385"/>
        <end position="402"/>
    </location>
</feature>
<dbReference type="GO" id="GO:0006813">
    <property type="term" value="P:potassium ion transport"/>
    <property type="evidence" value="ECO:0007669"/>
    <property type="project" value="InterPro"/>
</dbReference>
<dbReference type="Proteomes" id="UP000824112">
    <property type="component" value="Unassembled WGS sequence"/>
</dbReference>
<dbReference type="Pfam" id="PF00654">
    <property type="entry name" value="Voltage_CLC"/>
    <property type="match status" value="1"/>
</dbReference>
<dbReference type="AlphaFoldDB" id="A0A9D1SCF0"/>
<reference evidence="10" key="2">
    <citation type="journal article" date="2021" name="PeerJ">
        <title>Extensive microbial diversity within the chicken gut microbiome revealed by metagenomics and culture.</title>
        <authorList>
            <person name="Gilroy R."/>
            <person name="Ravi A."/>
            <person name="Getino M."/>
            <person name="Pursley I."/>
            <person name="Horton D.L."/>
            <person name="Alikhan N.F."/>
            <person name="Baker D."/>
            <person name="Gharbi K."/>
            <person name="Hall N."/>
            <person name="Watson M."/>
            <person name="Adriaenssens E.M."/>
            <person name="Foster-Nyarko E."/>
            <person name="Jarju S."/>
            <person name="Secka A."/>
            <person name="Antonio M."/>
            <person name="Oren A."/>
            <person name="Chaudhuri R.R."/>
            <person name="La Ragione R."/>
            <person name="Hildebrand F."/>
            <person name="Pallen M.J."/>
        </authorList>
    </citation>
    <scope>NUCLEOTIDE SEQUENCE</scope>
    <source>
        <strain evidence="10">CHK158-818</strain>
    </source>
</reference>
<evidence type="ECO:0000256" key="3">
    <source>
        <dbReference type="ARBA" id="ARBA00022692"/>
    </source>
</evidence>
<evidence type="ECO:0000256" key="2">
    <source>
        <dbReference type="ARBA" id="ARBA00022448"/>
    </source>
</evidence>
<evidence type="ECO:0000313" key="11">
    <source>
        <dbReference type="Proteomes" id="UP000824112"/>
    </source>
</evidence>
<dbReference type="InterPro" id="IPR001807">
    <property type="entry name" value="ClC"/>
</dbReference>
<dbReference type="SUPFAM" id="SSF116726">
    <property type="entry name" value="TrkA C-terminal domain-like"/>
    <property type="match status" value="1"/>
</dbReference>
<evidence type="ECO:0000259" key="9">
    <source>
        <dbReference type="PROSITE" id="PS51202"/>
    </source>
</evidence>
<keyword evidence="3 8" id="KW-0812">Transmembrane</keyword>
<dbReference type="PANTHER" id="PTHR45711">
    <property type="entry name" value="CHLORIDE CHANNEL PROTEIN"/>
    <property type="match status" value="1"/>
</dbReference>
<dbReference type="InterPro" id="IPR014743">
    <property type="entry name" value="Cl-channel_core"/>
</dbReference>
<dbReference type="InterPro" id="IPR006037">
    <property type="entry name" value="RCK_C"/>
</dbReference>
<dbReference type="GO" id="GO:0005886">
    <property type="term" value="C:plasma membrane"/>
    <property type="evidence" value="ECO:0007669"/>
    <property type="project" value="TreeGrafter"/>
</dbReference>
<gene>
    <name evidence="10" type="ORF">IAB03_04120</name>
</gene>
<dbReference type="Gene3D" id="1.10.3080.10">
    <property type="entry name" value="Clc chloride channel"/>
    <property type="match status" value="1"/>
</dbReference>
<dbReference type="GO" id="GO:0008324">
    <property type="term" value="F:monoatomic cation transmembrane transporter activity"/>
    <property type="evidence" value="ECO:0007669"/>
    <property type="project" value="InterPro"/>
</dbReference>
<evidence type="ECO:0000256" key="8">
    <source>
        <dbReference type="SAM" id="Phobius"/>
    </source>
</evidence>
<comment type="subcellular location">
    <subcellularLocation>
        <location evidence="1">Membrane</location>
        <topology evidence="1">Multi-pass membrane protein</topology>
    </subcellularLocation>
</comment>
<dbReference type="Gene3D" id="3.30.70.1450">
    <property type="entry name" value="Regulator of K+ conductance, C-terminal domain"/>
    <property type="match status" value="1"/>
</dbReference>
<protein>
    <submittedName>
        <fullName evidence="10">ClC family H(+)/Cl(-) exchange transporter</fullName>
    </submittedName>
</protein>
<evidence type="ECO:0000256" key="1">
    <source>
        <dbReference type="ARBA" id="ARBA00004141"/>
    </source>
</evidence>
<dbReference type="PANTHER" id="PTHR45711:SF6">
    <property type="entry name" value="CHLORIDE CHANNEL PROTEIN"/>
    <property type="match status" value="1"/>
</dbReference>
<name>A0A9D1SCF0_9BACT</name>
<feature type="transmembrane region" description="Helical" evidence="8">
    <location>
        <begin position="7"/>
        <end position="26"/>
    </location>
</feature>
<feature type="transmembrane region" description="Helical" evidence="8">
    <location>
        <begin position="144"/>
        <end position="169"/>
    </location>
</feature>
<proteinExistence type="predicted"/>
<dbReference type="PRINTS" id="PR00762">
    <property type="entry name" value="CLCHANNEL"/>
</dbReference>
<comment type="caution">
    <text evidence="10">The sequence shown here is derived from an EMBL/GenBank/DDBJ whole genome shotgun (WGS) entry which is preliminary data.</text>
</comment>
<evidence type="ECO:0000256" key="5">
    <source>
        <dbReference type="ARBA" id="ARBA00023065"/>
    </source>
</evidence>
<dbReference type="GO" id="GO:0005247">
    <property type="term" value="F:voltage-gated chloride channel activity"/>
    <property type="evidence" value="ECO:0007669"/>
    <property type="project" value="TreeGrafter"/>
</dbReference>
<feature type="transmembrane region" description="Helical" evidence="8">
    <location>
        <begin position="295"/>
        <end position="314"/>
    </location>
</feature>
<evidence type="ECO:0000313" key="10">
    <source>
        <dbReference type="EMBL" id="HIU54980.1"/>
    </source>
</evidence>
<dbReference type="InterPro" id="IPR036721">
    <property type="entry name" value="RCK_C_sf"/>
</dbReference>
<keyword evidence="4 8" id="KW-1133">Transmembrane helix</keyword>
<organism evidence="10 11">
    <name type="scientific">Candidatus Gallibacteroides avistercoris</name>
    <dbReference type="NCBI Taxonomy" id="2840833"/>
    <lineage>
        <taxon>Bacteria</taxon>
        <taxon>Pseudomonadati</taxon>
        <taxon>Bacteroidota</taxon>
        <taxon>Bacteroidia</taxon>
        <taxon>Bacteroidales</taxon>
        <taxon>Bacteroidaceae</taxon>
        <taxon>Bacteroidaceae incertae sedis</taxon>
        <taxon>Candidatus Gallibacteroides</taxon>
    </lineage>
</organism>
<evidence type="ECO:0000256" key="6">
    <source>
        <dbReference type="ARBA" id="ARBA00023136"/>
    </source>
</evidence>
<accession>A0A9D1SCF0</accession>
<evidence type="ECO:0000256" key="4">
    <source>
        <dbReference type="ARBA" id="ARBA00022989"/>
    </source>
</evidence>
<dbReference type="EMBL" id="DVNA01000097">
    <property type="protein sequence ID" value="HIU54980.1"/>
    <property type="molecule type" value="Genomic_DNA"/>
</dbReference>
<keyword evidence="5" id="KW-0406">Ion transport</keyword>
<sequence>MKNLKFYLLCILTGAVTGMVTVPYRYLLVKSATLREILFAHDVPVWRHLLALAAMWLVGMFIYRIVKRFPMISGSGIPQAEGAVNGRFSLKQPFKNLWAKFTGGLLGIGMGLSLGREGPSVQMGAYIARLIGKWSRTGTAYQKYLITGGASAGLSSAFTAPLASTIFVIEEVEKFDSAKIAISSLLGGITSGWIAKEWISGNAYALIDTSFPERLEFISAIPVFLGFALLLSFIGKSFNWLTLKMQSGWINSRINTAIKILALVTVTYIIGYFFSDLVAGGESFLLNQALSVETGIVFLGGIIILKLLFTPFCYSAGFPGGIFLPLLVIGGLAGKWYTLLLARWNIIDIHDFGFFMVIGMSALFAAVVRSPITGFILILEMTGKFSIFFPMIVVVGLTYFISEILGVKPIYDSLYERLLPPDIRSSQERITVPYEVGVNSYLDGKRLADIQLPRYCQITSIVRKGKPMPLKETKLHAGDSIEIELFSKDLETLYRSFRSLANE</sequence>
<feature type="transmembrane region" description="Helical" evidence="8">
    <location>
        <begin position="321"/>
        <end position="340"/>
    </location>
</feature>
<keyword evidence="2" id="KW-0813">Transport</keyword>
<evidence type="ECO:0000256" key="7">
    <source>
        <dbReference type="ARBA" id="ARBA00023214"/>
    </source>
</evidence>
<dbReference type="Pfam" id="PF02080">
    <property type="entry name" value="TrkA_C"/>
    <property type="match status" value="1"/>
</dbReference>